<dbReference type="PANTHER" id="PTHR43115:SF4">
    <property type="entry name" value="DEHYDROGENASE_REDUCTASE SDR FAMILY MEMBER 11"/>
    <property type="match status" value="1"/>
</dbReference>
<dbReference type="Proteomes" id="UP000033448">
    <property type="component" value="Unassembled WGS sequence"/>
</dbReference>
<comment type="similarity">
    <text evidence="1 3">Belongs to the short-chain dehydrogenases/reductases (SDR) family.</text>
</comment>
<dbReference type="RefSeq" id="WP_045251195.1">
    <property type="nucleotide sequence ID" value="NZ_CP099706.1"/>
</dbReference>
<accession>A0A0F0KQP0</accession>
<evidence type="ECO:0000259" key="5">
    <source>
        <dbReference type="SMART" id="SM00822"/>
    </source>
</evidence>
<feature type="domain" description="Ketoreductase" evidence="5">
    <location>
        <begin position="12"/>
        <end position="192"/>
    </location>
</feature>
<dbReference type="OrthoDB" id="9792003at2"/>
<dbReference type="PATRIC" id="fig|582680.7.peg.2587"/>
<dbReference type="AlphaFoldDB" id="A0A0F0KQP0"/>
<keyword evidence="7" id="KW-1185">Reference proteome</keyword>
<dbReference type="InterPro" id="IPR020904">
    <property type="entry name" value="Sc_DH/Rdtase_CS"/>
</dbReference>
<name>A0A0F0KQP0_9MICO</name>
<comment type="caution">
    <text evidence="6">The sequence shown here is derived from an EMBL/GenBank/DDBJ whole genome shotgun (WGS) entry which is preliminary data.</text>
</comment>
<evidence type="ECO:0000256" key="3">
    <source>
        <dbReference type="RuleBase" id="RU000363"/>
    </source>
</evidence>
<dbReference type="PRINTS" id="PR00081">
    <property type="entry name" value="GDHRDH"/>
</dbReference>
<reference evidence="6 7" key="1">
    <citation type="submission" date="2015-02" db="EMBL/GenBank/DDBJ databases">
        <title>Draft genome sequences of ten Microbacterium spp. with emphasis on heavy metal contaminated environments.</title>
        <authorList>
            <person name="Corretto E."/>
        </authorList>
    </citation>
    <scope>NUCLEOTIDE SEQUENCE [LARGE SCALE GENOMIC DNA]</scope>
    <source>
        <strain evidence="6 7">DSM 23848</strain>
    </source>
</reference>
<dbReference type="InterPro" id="IPR002347">
    <property type="entry name" value="SDR_fam"/>
</dbReference>
<evidence type="ECO:0000313" key="7">
    <source>
        <dbReference type="Proteomes" id="UP000033448"/>
    </source>
</evidence>
<protein>
    <submittedName>
        <fullName evidence="6">Putative oxidoreductase</fullName>
        <ecNumber evidence="6">1.-.-.-</ecNumber>
    </submittedName>
</protein>
<dbReference type="PRINTS" id="PR00080">
    <property type="entry name" value="SDRFAMILY"/>
</dbReference>
<evidence type="ECO:0000313" key="6">
    <source>
        <dbReference type="EMBL" id="KJL21571.1"/>
    </source>
</evidence>
<evidence type="ECO:0000256" key="1">
    <source>
        <dbReference type="ARBA" id="ARBA00006484"/>
    </source>
</evidence>
<evidence type="ECO:0000256" key="4">
    <source>
        <dbReference type="SAM" id="Phobius"/>
    </source>
</evidence>
<feature type="transmembrane region" description="Helical" evidence="4">
    <location>
        <begin position="20"/>
        <end position="41"/>
    </location>
</feature>
<gene>
    <name evidence="6" type="ORF">RL72_02532</name>
</gene>
<dbReference type="InterPro" id="IPR057326">
    <property type="entry name" value="KR_dom"/>
</dbReference>
<evidence type="ECO:0000256" key="2">
    <source>
        <dbReference type="ARBA" id="ARBA00023002"/>
    </source>
</evidence>
<organism evidence="6 7">
    <name type="scientific">Microbacterium azadirachtae</name>
    <dbReference type="NCBI Taxonomy" id="582680"/>
    <lineage>
        <taxon>Bacteria</taxon>
        <taxon>Bacillati</taxon>
        <taxon>Actinomycetota</taxon>
        <taxon>Actinomycetes</taxon>
        <taxon>Micrococcales</taxon>
        <taxon>Microbacteriaceae</taxon>
        <taxon>Microbacterium</taxon>
    </lineage>
</organism>
<dbReference type="SUPFAM" id="SSF51735">
    <property type="entry name" value="NAD(P)-binding Rossmann-fold domains"/>
    <property type="match status" value="1"/>
</dbReference>
<keyword evidence="4" id="KW-0472">Membrane</keyword>
<dbReference type="SMART" id="SM00822">
    <property type="entry name" value="PKS_KR"/>
    <property type="match status" value="1"/>
</dbReference>
<proteinExistence type="inferred from homology"/>
<dbReference type="PANTHER" id="PTHR43115">
    <property type="entry name" value="DEHYDROGENASE/REDUCTASE SDR FAMILY MEMBER 11"/>
    <property type="match status" value="1"/>
</dbReference>
<keyword evidence="4" id="KW-0812">Transmembrane</keyword>
<dbReference type="EMBL" id="JYIT01000081">
    <property type="protein sequence ID" value="KJL21571.1"/>
    <property type="molecule type" value="Genomic_DNA"/>
</dbReference>
<dbReference type="InterPro" id="IPR036291">
    <property type="entry name" value="NAD(P)-bd_dom_sf"/>
</dbReference>
<keyword evidence="4" id="KW-1133">Transmembrane helix</keyword>
<sequence length="253" mass="26133">MNTESSLPLSGRIALVTGAGSGMGAAIAAHLAALGASVAVVGRREDRLQAVAESAVASAGRILPVPADVTSDADVSAALDRVHAELGRVDLLVNAAGVMLPNPLADGRADEWERMIDTNLTGLLRVTRAVLPDLLDGTGVRDIVNVSSIAAHAVFPDYAVYAATKAAVTALSAMQRTELARRGVRVTNVEPGLTATELGTHIGNERLAAELAAMFAAIEAVSADDIADLVDFVVTRPAHVNLRQVVILPTQQA</sequence>
<dbReference type="PROSITE" id="PS00061">
    <property type="entry name" value="ADH_SHORT"/>
    <property type="match status" value="1"/>
</dbReference>
<dbReference type="FunFam" id="3.40.50.720:FF:000047">
    <property type="entry name" value="NADP-dependent L-serine/L-allo-threonine dehydrogenase"/>
    <property type="match status" value="1"/>
</dbReference>
<dbReference type="Gene3D" id="3.40.50.720">
    <property type="entry name" value="NAD(P)-binding Rossmann-like Domain"/>
    <property type="match status" value="1"/>
</dbReference>
<dbReference type="Pfam" id="PF00106">
    <property type="entry name" value="adh_short"/>
    <property type="match status" value="1"/>
</dbReference>
<dbReference type="GO" id="GO:0016616">
    <property type="term" value="F:oxidoreductase activity, acting on the CH-OH group of donors, NAD or NADP as acceptor"/>
    <property type="evidence" value="ECO:0007669"/>
    <property type="project" value="UniProtKB-ARBA"/>
</dbReference>
<keyword evidence="2 6" id="KW-0560">Oxidoreductase</keyword>
<dbReference type="EC" id="1.-.-.-" evidence="6"/>